<dbReference type="OrthoDB" id="9986881at2759"/>
<organism evidence="9 10">
    <name type="scientific">Penicillium cosmopolitanum</name>
    <dbReference type="NCBI Taxonomy" id="1131564"/>
    <lineage>
        <taxon>Eukaryota</taxon>
        <taxon>Fungi</taxon>
        <taxon>Dikarya</taxon>
        <taxon>Ascomycota</taxon>
        <taxon>Pezizomycotina</taxon>
        <taxon>Eurotiomycetes</taxon>
        <taxon>Eurotiomycetidae</taxon>
        <taxon>Eurotiales</taxon>
        <taxon>Aspergillaceae</taxon>
        <taxon>Penicillium</taxon>
    </lineage>
</organism>
<protein>
    <submittedName>
        <fullName evidence="9">Transcription factor</fullName>
    </submittedName>
</protein>
<dbReference type="GO" id="GO:0003700">
    <property type="term" value="F:DNA-binding transcription factor activity"/>
    <property type="evidence" value="ECO:0007669"/>
    <property type="project" value="TreeGrafter"/>
</dbReference>
<dbReference type="RefSeq" id="XP_056482514.1">
    <property type="nucleotide sequence ID" value="XM_056636484.1"/>
</dbReference>
<evidence type="ECO:0000256" key="2">
    <source>
        <dbReference type="ARBA" id="ARBA00022833"/>
    </source>
</evidence>
<keyword evidence="6" id="KW-0539">Nucleus</keyword>
<keyword evidence="5" id="KW-0804">Transcription</keyword>
<dbReference type="InterPro" id="IPR052478">
    <property type="entry name" value="Metabolite_Synth_Reg"/>
</dbReference>
<dbReference type="GO" id="GO:0006351">
    <property type="term" value="P:DNA-templated transcription"/>
    <property type="evidence" value="ECO:0007669"/>
    <property type="project" value="InterPro"/>
</dbReference>
<evidence type="ECO:0000256" key="5">
    <source>
        <dbReference type="ARBA" id="ARBA00023163"/>
    </source>
</evidence>
<comment type="caution">
    <text evidence="9">The sequence shown here is derived from an EMBL/GenBank/DDBJ whole genome shotgun (WGS) entry which is preliminary data.</text>
</comment>
<dbReference type="Pfam" id="PF04082">
    <property type="entry name" value="Fungal_trans"/>
    <property type="match status" value="1"/>
</dbReference>
<dbReference type="GO" id="GO:0008270">
    <property type="term" value="F:zinc ion binding"/>
    <property type="evidence" value="ECO:0007669"/>
    <property type="project" value="InterPro"/>
</dbReference>
<dbReference type="Proteomes" id="UP001147747">
    <property type="component" value="Unassembled WGS sequence"/>
</dbReference>
<keyword evidence="2" id="KW-0862">Zinc</keyword>
<dbReference type="GO" id="GO:0003677">
    <property type="term" value="F:DNA binding"/>
    <property type="evidence" value="ECO:0007669"/>
    <property type="project" value="UniProtKB-KW"/>
</dbReference>
<keyword evidence="1" id="KW-0479">Metal-binding</keyword>
<evidence type="ECO:0000256" key="1">
    <source>
        <dbReference type="ARBA" id="ARBA00022723"/>
    </source>
</evidence>
<evidence type="ECO:0000259" key="8">
    <source>
        <dbReference type="Pfam" id="PF04082"/>
    </source>
</evidence>
<feature type="domain" description="Xylanolytic transcriptional activator regulatory" evidence="8">
    <location>
        <begin position="86"/>
        <end position="267"/>
    </location>
</feature>
<gene>
    <name evidence="9" type="ORF">N7509_011847</name>
</gene>
<dbReference type="PANTHER" id="PTHR31779">
    <property type="entry name" value="2-NITROPROPANE DIOXYGENASE FAMILY, PUTATIVE (AFU_ORTHOLOGUE AFUA_2G17430)-RELATED"/>
    <property type="match status" value="1"/>
</dbReference>
<name>A0A9W9VE22_9EURO</name>
<reference evidence="9" key="2">
    <citation type="journal article" date="2023" name="IMA Fungus">
        <title>Comparative genomic study of the Penicillium genus elucidates a diverse pangenome and 15 lateral gene transfer events.</title>
        <authorList>
            <person name="Petersen C."/>
            <person name="Sorensen T."/>
            <person name="Nielsen M.R."/>
            <person name="Sondergaard T.E."/>
            <person name="Sorensen J.L."/>
            <person name="Fitzpatrick D.A."/>
            <person name="Frisvad J.C."/>
            <person name="Nielsen K.L."/>
        </authorList>
    </citation>
    <scope>NUCLEOTIDE SEQUENCE</scope>
    <source>
        <strain evidence="9">IBT 29677</strain>
    </source>
</reference>
<dbReference type="AlphaFoldDB" id="A0A9W9VE22"/>
<reference evidence="9" key="1">
    <citation type="submission" date="2022-12" db="EMBL/GenBank/DDBJ databases">
        <authorList>
            <person name="Petersen C."/>
        </authorList>
    </citation>
    <scope>NUCLEOTIDE SEQUENCE</scope>
    <source>
        <strain evidence="9">IBT 29677</strain>
    </source>
</reference>
<proteinExistence type="predicted"/>
<keyword evidence="3" id="KW-0805">Transcription regulation</keyword>
<accession>A0A9W9VE22</accession>
<dbReference type="EMBL" id="JAPZBU010000011">
    <property type="protein sequence ID" value="KAJ5378728.1"/>
    <property type="molecule type" value="Genomic_DNA"/>
</dbReference>
<keyword evidence="4" id="KW-0238">DNA-binding</keyword>
<dbReference type="CDD" id="cd12148">
    <property type="entry name" value="fungal_TF_MHR"/>
    <property type="match status" value="1"/>
</dbReference>
<evidence type="ECO:0000313" key="10">
    <source>
        <dbReference type="Proteomes" id="UP001147747"/>
    </source>
</evidence>
<sequence length="539" mass="58644">MPPPSNDSRPDDLKPQPASQSLEANSGASFVRKLGLRIDPARAPRLHLFAWNVGERKKSPDRALSGTAASIPQILSQAQMLGLAAIYFEKVHPCYAFLNRETLLSRIVRHWSNKTSAESDPAFESVLCGIAALAYLFSQREIMDIETKLAEDARLFLEKSVLCGKPPSIDTITAWVLRTAYLRMTASPHAAWMASCTLMHLIEAAGLHLEASDLETATELGTSSTGNHTIQNSIYTSPNSDLDTRRRLFGMARHLNTWISFDLGRSRVVLHGATSQPPTQAQTSSGAGADLFHLLPLSDPTYTEPSLILVQCNLMLCIYRRARALNPYSPLRADLQDRILALASRALTAARKMVAASCPWHQVANVPFQVVCTLLAIDNRAALGLLSDAMMTLREVQAAYDTGVMREAYSTAYLLVALHQRRKEDDTRALAEVLRANASAAGGVSGTAGYGVGGGIGYDTTDGHGNTHARGNTLDGASLHQNVRPEGQTAQQMQLQQDAADADLSWLGDLMIDMPSLQNFDLEQFLGTTVPWPLPEMGI</sequence>
<evidence type="ECO:0000313" key="9">
    <source>
        <dbReference type="EMBL" id="KAJ5378728.1"/>
    </source>
</evidence>
<dbReference type="InterPro" id="IPR007219">
    <property type="entry name" value="XnlR_reg_dom"/>
</dbReference>
<dbReference type="PANTHER" id="PTHR31779:SF5">
    <property type="entry name" value="ZN(II)2CYS6 TRANSCRIPTION FACTOR (EUROFUNG)"/>
    <property type="match status" value="1"/>
</dbReference>
<evidence type="ECO:0000256" key="3">
    <source>
        <dbReference type="ARBA" id="ARBA00023015"/>
    </source>
</evidence>
<feature type="region of interest" description="Disordered" evidence="7">
    <location>
        <begin position="1"/>
        <end position="23"/>
    </location>
</feature>
<dbReference type="GeneID" id="81375464"/>
<evidence type="ECO:0000256" key="4">
    <source>
        <dbReference type="ARBA" id="ARBA00023125"/>
    </source>
</evidence>
<keyword evidence="10" id="KW-1185">Reference proteome</keyword>
<evidence type="ECO:0000256" key="7">
    <source>
        <dbReference type="SAM" id="MobiDB-lite"/>
    </source>
</evidence>
<dbReference type="GO" id="GO:0009410">
    <property type="term" value="P:response to xenobiotic stimulus"/>
    <property type="evidence" value="ECO:0007669"/>
    <property type="project" value="TreeGrafter"/>
</dbReference>
<evidence type="ECO:0000256" key="6">
    <source>
        <dbReference type="ARBA" id="ARBA00023242"/>
    </source>
</evidence>